<gene>
    <name evidence="1" type="ORF">BKA67DRAFT_541844</name>
</gene>
<dbReference type="SUPFAM" id="SSF52540">
    <property type="entry name" value="P-loop containing nucleoside triphosphate hydrolases"/>
    <property type="match status" value="1"/>
</dbReference>
<reference evidence="1" key="1">
    <citation type="journal article" date="2021" name="Nat. Commun.">
        <title>Genetic determinants of endophytism in the Arabidopsis root mycobiome.</title>
        <authorList>
            <person name="Mesny F."/>
            <person name="Miyauchi S."/>
            <person name="Thiergart T."/>
            <person name="Pickel B."/>
            <person name="Atanasova L."/>
            <person name="Karlsson M."/>
            <person name="Huettel B."/>
            <person name="Barry K.W."/>
            <person name="Haridas S."/>
            <person name="Chen C."/>
            <person name="Bauer D."/>
            <person name="Andreopoulos W."/>
            <person name="Pangilinan J."/>
            <person name="LaButti K."/>
            <person name="Riley R."/>
            <person name="Lipzen A."/>
            <person name="Clum A."/>
            <person name="Drula E."/>
            <person name="Henrissat B."/>
            <person name="Kohler A."/>
            <person name="Grigoriev I.V."/>
            <person name="Martin F.M."/>
            <person name="Hacquard S."/>
        </authorList>
    </citation>
    <scope>NUCLEOTIDE SEQUENCE</scope>
    <source>
        <strain evidence="1">MPI-SDFR-AT-0073</strain>
    </source>
</reference>
<name>A0A9P8RH27_9PEZI</name>
<comment type="caution">
    <text evidence="1">The sequence shown here is derived from an EMBL/GenBank/DDBJ whole genome shotgun (WGS) entry which is preliminary data.</text>
</comment>
<sequence>MPAGYSNSPTLVPLYDESMSHQIQSDKSPWRPTTLPSQSLTIIDKSRPLRISVFGKPGIGKAAWIRRALELAPFPEQYLPIVHHSHVCNSNCDRHDGCFEIADAGDLATTVPTTLQRWAQETEGHILPFTPMCRESLQIFHQLVAMKILHGPVMMIELEETTEDTWHVSVEAFKMAKTKGWIFLSAKDYPKPTEQLQRIAEVIMSKKRS</sequence>
<accession>A0A9P8RH27</accession>
<dbReference type="GeneID" id="70129892"/>
<evidence type="ECO:0000313" key="1">
    <source>
        <dbReference type="EMBL" id="KAH6645674.1"/>
    </source>
</evidence>
<dbReference type="AlphaFoldDB" id="A0A9P8RH27"/>
<dbReference type="Proteomes" id="UP000758603">
    <property type="component" value="Unassembled WGS sequence"/>
</dbReference>
<proteinExistence type="predicted"/>
<organism evidence="1 2">
    <name type="scientific">Truncatella angustata</name>
    <dbReference type="NCBI Taxonomy" id="152316"/>
    <lineage>
        <taxon>Eukaryota</taxon>
        <taxon>Fungi</taxon>
        <taxon>Dikarya</taxon>
        <taxon>Ascomycota</taxon>
        <taxon>Pezizomycotina</taxon>
        <taxon>Sordariomycetes</taxon>
        <taxon>Xylariomycetidae</taxon>
        <taxon>Amphisphaeriales</taxon>
        <taxon>Sporocadaceae</taxon>
        <taxon>Truncatella</taxon>
    </lineage>
</organism>
<dbReference type="EMBL" id="JAGPXC010000011">
    <property type="protein sequence ID" value="KAH6645674.1"/>
    <property type="molecule type" value="Genomic_DNA"/>
</dbReference>
<dbReference type="InterPro" id="IPR027417">
    <property type="entry name" value="P-loop_NTPase"/>
</dbReference>
<protein>
    <submittedName>
        <fullName evidence="1">Uncharacterized protein</fullName>
    </submittedName>
</protein>
<dbReference type="RefSeq" id="XP_045952188.1">
    <property type="nucleotide sequence ID" value="XM_046101000.1"/>
</dbReference>
<evidence type="ECO:0000313" key="2">
    <source>
        <dbReference type="Proteomes" id="UP000758603"/>
    </source>
</evidence>
<keyword evidence="2" id="KW-1185">Reference proteome</keyword>